<dbReference type="GO" id="GO:0006310">
    <property type="term" value="P:DNA recombination"/>
    <property type="evidence" value="ECO:0007669"/>
    <property type="project" value="UniProtKB-KW"/>
</dbReference>
<protein>
    <recommendedName>
        <fullName evidence="4">Phage integrase family protein</fullName>
    </recommendedName>
</protein>
<dbReference type="EMBL" id="WOEZ01000335">
    <property type="protein sequence ID" value="NPT62550.1"/>
    <property type="molecule type" value="Genomic_DNA"/>
</dbReference>
<dbReference type="Gene3D" id="1.10.443.10">
    <property type="entry name" value="Intergrase catalytic core"/>
    <property type="match status" value="1"/>
</dbReference>
<evidence type="ECO:0000313" key="3">
    <source>
        <dbReference type="Proteomes" id="UP000655523"/>
    </source>
</evidence>
<name>A0A972ST42_9BURK</name>
<dbReference type="InterPro" id="IPR011010">
    <property type="entry name" value="DNA_brk_join_enz"/>
</dbReference>
<accession>A0A972ST42</accession>
<proteinExistence type="predicted"/>
<gene>
    <name evidence="2" type="ORF">GNZ13_50750</name>
</gene>
<dbReference type="Proteomes" id="UP000655523">
    <property type="component" value="Unassembled WGS sequence"/>
</dbReference>
<keyword evidence="3" id="KW-1185">Reference proteome</keyword>
<evidence type="ECO:0000313" key="2">
    <source>
        <dbReference type="EMBL" id="NPT62550.1"/>
    </source>
</evidence>
<reference evidence="2 3" key="1">
    <citation type="submission" date="2019-11" db="EMBL/GenBank/DDBJ databases">
        <title>Metabolism of dissolved organic matter in forest soils.</title>
        <authorList>
            <person name="Cyle K.T."/>
            <person name="Wilhelm R.C."/>
            <person name="Martinez C.E."/>
        </authorList>
    </citation>
    <scope>NUCLEOTIDE SEQUENCE [LARGE SCALE GENOMIC DNA]</scope>
    <source>
        <strain evidence="2 3">5N</strain>
    </source>
</reference>
<organism evidence="2 3">
    <name type="scientific">Paraburkholderia elongata</name>
    <dbReference type="NCBI Taxonomy" id="2675747"/>
    <lineage>
        <taxon>Bacteria</taxon>
        <taxon>Pseudomonadati</taxon>
        <taxon>Pseudomonadota</taxon>
        <taxon>Betaproteobacteria</taxon>
        <taxon>Burkholderiales</taxon>
        <taxon>Burkholderiaceae</taxon>
        <taxon>Paraburkholderia</taxon>
    </lineage>
</organism>
<dbReference type="InterPro" id="IPR013762">
    <property type="entry name" value="Integrase-like_cat_sf"/>
</dbReference>
<dbReference type="GO" id="GO:0015074">
    <property type="term" value="P:DNA integration"/>
    <property type="evidence" value="ECO:0007669"/>
    <property type="project" value="InterPro"/>
</dbReference>
<dbReference type="AlphaFoldDB" id="A0A972ST42"/>
<keyword evidence="1" id="KW-0233">DNA recombination</keyword>
<dbReference type="SUPFAM" id="SSF56349">
    <property type="entry name" value="DNA breaking-rejoining enzymes"/>
    <property type="match status" value="1"/>
</dbReference>
<evidence type="ECO:0008006" key="4">
    <source>
        <dbReference type="Google" id="ProtNLM"/>
    </source>
</evidence>
<dbReference type="GO" id="GO:0003677">
    <property type="term" value="F:DNA binding"/>
    <property type="evidence" value="ECO:0007669"/>
    <property type="project" value="InterPro"/>
</dbReference>
<sequence>MVASKVDVTVIRSWLGHSSLDTTNQYARANMQTMRDALQRFDAPSGIRPPPRWKRSASLLDWLDSL</sequence>
<evidence type="ECO:0000256" key="1">
    <source>
        <dbReference type="ARBA" id="ARBA00023172"/>
    </source>
</evidence>
<comment type="caution">
    <text evidence="2">The sequence shown here is derived from an EMBL/GenBank/DDBJ whole genome shotgun (WGS) entry which is preliminary data.</text>
</comment>